<dbReference type="EMBL" id="QKZU01000001">
    <property type="protein sequence ID" value="PZX61170.1"/>
    <property type="molecule type" value="Genomic_DNA"/>
</dbReference>
<evidence type="ECO:0000313" key="1">
    <source>
        <dbReference type="EMBL" id="PZX61170.1"/>
    </source>
</evidence>
<dbReference type="Gene3D" id="3.90.930.1">
    <property type="match status" value="1"/>
</dbReference>
<dbReference type="InterPro" id="IPR011652">
    <property type="entry name" value="MORN_2"/>
</dbReference>
<organism evidence="1 3">
    <name type="scientific">Algoriphagus ratkowskyi</name>
    <dbReference type="NCBI Taxonomy" id="57028"/>
    <lineage>
        <taxon>Bacteria</taxon>
        <taxon>Pseudomonadati</taxon>
        <taxon>Bacteroidota</taxon>
        <taxon>Cytophagia</taxon>
        <taxon>Cytophagales</taxon>
        <taxon>Cyclobacteriaceae</taxon>
        <taxon>Algoriphagus</taxon>
    </lineage>
</organism>
<accession>A0A2W7RRM6</accession>
<evidence type="ECO:0000313" key="3">
    <source>
        <dbReference type="Proteomes" id="UP000249115"/>
    </source>
</evidence>
<name>A0A2W7RRM6_9BACT</name>
<protein>
    <submittedName>
        <fullName evidence="1">MORN repeat protein</fullName>
    </submittedName>
    <submittedName>
        <fullName evidence="2">Toxin-antitoxin system YwqK family antitoxin</fullName>
    </submittedName>
</protein>
<keyword evidence="4" id="KW-1185">Reference proteome</keyword>
<dbReference type="Proteomes" id="UP000321927">
    <property type="component" value="Unassembled WGS sequence"/>
</dbReference>
<reference evidence="2 4" key="2">
    <citation type="submission" date="2019-08" db="EMBL/GenBank/DDBJ databases">
        <title>Genome of Algoriphagus ratkowskyi IC026.</title>
        <authorList>
            <person name="Bowman J.P."/>
        </authorList>
    </citation>
    <scope>NUCLEOTIDE SEQUENCE [LARGE SCALE GENOMIC DNA]</scope>
    <source>
        <strain evidence="2 4">IC026</strain>
    </source>
</reference>
<dbReference type="SUPFAM" id="SSF82185">
    <property type="entry name" value="Histone H3 K4-specific methyltransferase SET7/9 N-terminal domain"/>
    <property type="match status" value="1"/>
</dbReference>
<dbReference type="AlphaFoldDB" id="A0A2W7RRM6"/>
<gene>
    <name evidence="2" type="ORF">ESW18_03420</name>
    <name evidence="1" type="ORF">LV84_00158</name>
</gene>
<dbReference type="Proteomes" id="UP000249115">
    <property type="component" value="Unassembled WGS sequence"/>
</dbReference>
<reference evidence="1 3" key="1">
    <citation type="submission" date="2018-06" db="EMBL/GenBank/DDBJ databases">
        <title>Genomic Encyclopedia of Archaeal and Bacterial Type Strains, Phase II (KMG-II): from individual species to whole genera.</title>
        <authorList>
            <person name="Goeker M."/>
        </authorList>
    </citation>
    <scope>NUCLEOTIDE SEQUENCE [LARGE SCALE GENOMIC DNA]</scope>
    <source>
        <strain evidence="1 3">DSM 22686</strain>
    </source>
</reference>
<proteinExistence type="predicted"/>
<evidence type="ECO:0000313" key="2">
    <source>
        <dbReference type="EMBL" id="TXD79294.1"/>
    </source>
</evidence>
<comment type="caution">
    <text evidence="1">The sequence shown here is derived from an EMBL/GenBank/DDBJ whole genome shotgun (WGS) entry which is preliminary data.</text>
</comment>
<dbReference type="Pfam" id="PF07661">
    <property type="entry name" value="MORN_2"/>
    <property type="match status" value="3"/>
</dbReference>
<dbReference type="EMBL" id="VORV01000002">
    <property type="protein sequence ID" value="TXD79294.1"/>
    <property type="molecule type" value="Genomic_DNA"/>
</dbReference>
<sequence>MPFIKLLFITLINLVLSESEVVFRQLDTTHISSVSISGEVNERELSLHPNEGKVYYRDEPFTGFSLSFYDNGQLAQKAAYVGGKRQGTEQKWFDNGVLSYEASYESNKLHGNTKSWWANGNQRSKSNYVDGKVEGEQLQWYTSGNPFKSINIINGKEEGLQQAWRENGKLYANYEAKNGRIFGLKRANLCYELSEEDIQYAN</sequence>
<dbReference type="RefSeq" id="WP_111357082.1">
    <property type="nucleotide sequence ID" value="NZ_VORV01000002.1"/>
</dbReference>
<evidence type="ECO:0000313" key="4">
    <source>
        <dbReference type="Proteomes" id="UP000321927"/>
    </source>
</evidence>